<sequence>MAFFALSPAIHEEIVFRLFILSFCLYLLRYSRHPQSGIAISLVLAVVPHSLNHVPDLFLKQPLSALFLFGGTSIVFGLPMALI</sequence>
<keyword evidence="3" id="KW-1185">Reference proteome</keyword>
<evidence type="ECO:0000256" key="1">
    <source>
        <dbReference type="SAM" id="Phobius"/>
    </source>
</evidence>
<dbReference type="EMBL" id="CP002116">
    <property type="protein sequence ID" value="ADK82924.1"/>
    <property type="molecule type" value="Genomic_DNA"/>
</dbReference>
<gene>
    <name evidence="2" type="ordered locus">Spirs_3838</name>
</gene>
<accession>E1R869</accession>
<protein>
    <submittedName>
        <fullName evidence="2">Membrane spanning protein</fullName>
    </submittedName>
</protein>
<evidence type="ECO:0000313" key="3">
    <source>
        <dbReference type="Proteomes" id="UP000002318"/>
    </source>
</evidence>
<proteinExistence type="predicted"/>
<dbReference type="RefSeq" id="WP_013256383.1">
    <property type="nucleotide sequence ID" value="NC_014364.1"/>
</dbReference>
<feature type="transmembrane region" description="Helical" evidence="1">
    <location>
        <begin position="63"/>
        <end position="82"/>
    </location>
</feature>
<name>E1R869_SEDSS</name>
<evidence type="ECO:0000313" key="2">
    <source>
        <dbReference type="EMBL" id="ADK82924.1"/>
    </source>
</evidence>
<dbReference type="OrthoDB" id="378663at2"/>
<reference evidence="2 3" key="1">
    <citation type="journal article" date="2010" name="Stand. Genomic Sci.">
        <title>Complete genome sequence of Spirochaeta smaragdinae type strain (SEBR 4228).</title>
        <authorList>
            <person name="Mavromatis K."/>
            <person name="Yasawong M."/>
            <person name="Chertkov O."/>
            <person name="Lapidus A."/>
            <person name="Lucas S."/>
            <person name="Nolan M."/>
            <person name="Del Rio T.G."/>
            <person name="Tice H."/>
            <person name="Cheng J.F."/>
            <person name="Pitluck S."/>
            <person name="Liolios K."/>
            <person name="Ivanova N."/>
            <person name="Tapia R."/>
            <person name="Han C."/>
            <person name="Bruce D."/>
            <person name="Goodwin L."/>
            <person name="Pati A."/>
            <person name="Chen A."/>
            <person name="Palaniappan K."/>
            <person name="Land M."/>
            <person name="Hauser L."/>
            <person name="Chang Y.J."/>
            <person name="Jeffries C.D."/>
            <person name="Detter J.C."/>
            <person name="Rohde M."/>
            <person name="Brambilla E."/>
            <person name="Spring S."/>
            <person name="Goker M."/>
            <person name="Sikorski J."/>
            <person name="Woyke T."/>
            <person name="Bristow J."/>
            <person name="Eisen J.A."/>
            <person name="Markowitz V."/>
            <person name="Hugenholtz P."/>
            <person name="Klenk H.P."/>
            <person name="Kyrpides N.C."/>
        </authorList>
    </citation>
    <scope>NUCLEOTIDE SEQUENCE [LARGE SCALE GENOMIC DNA]</scope>
    <source>
        <strain evidence="3">DSM 11293 / JCM 15392 / SEBR 4228</strain>
    </source>
</reference>
<dbReference type="Proteomes" id="UP000002318">
    <property type="component" value="Chromosome"/>
</dbReference>
<keyword evidence="1" id="KW-0472">Membrane</keyword>
<keyword evidence="1" id="KW-1133">Transmembrane helix</keyword>
<dbReference type="KEGG" id="ssm:Spirs_3838"/>
<feature type="transmembrane region" description="Helical" evidence="1">
    <location>
        <begin position="6"/>
        <end position="28"/>
    </location>
</feature>
<keyword evidence="1" id="KW-0812">Transmembrane</keyword>
<organism evidence="2 3">
    <name type="scientific">Sediminispirochaeta smaragdinae (strain DSM 11293 / JCM 15392 / SEBR 4228)</name>
    <name type="common">Spirochaeta smaragdinae</name>
    <dbReference type="NCBI Taxonomy" id="573413"/>
    <lineage>
        <taxon>Bacteria</taxon>
        <taxon>Pseudomonadati</taxon>
        <taxon>Spirochaetota</taxon>
        <taxon>Spirochaetia</taxon>
        <taxon>Spirochaetales</taxon>
        <taxon>Spirochaetaceae</taxon>
        <taxon>Sediminispirochaeta</taxon>
    </lineage>
</organism>
<dbReference type="AlphaFoldDB" id="E1R869"/>
<dbReference type="HOGENOM" id="CLU_2540899_0_0_12"/>